<dbReference type="RefSeq" id="WP_150904682.1">
    <property type="nucleotide sequence ID" value="NZ_VTWT01000008.1"/>
</dbReference>
<evidence type="ECO:0000313" key="1">
    <source>
        <dbReference type="EMBL" id="KAA9331159.1"/>
    </source>
</evidence>
<proteinExistence type="predicted"/>
<gene>
    <name evidence="1" type="ORF">F0P94_14795</name>
</gene>
<accession>A0A5N1ITC4</accession>
<dbReference type="EMBL" id="VTWT01000008">
    <property type="protein sequence ID" value="KAA9331159.1"/>
    <property type="molecule type" value="Genomic_DNA"/>
</dbReference>
<protein>
    <submittedName>
        <fullName evidence="1">Uncharacterized protein</fullName>
    </submittedName>
</protein>
<organism evidence="1 2">
    <name type="scientific">Adhaeribacter soli</name>
    <dbReference type="NCBI Taxonomy" id="2607655"/>
    <lineage>
        <taxon>Bacteria</taxon>
        <taxon>Pseudomonadati</taxon>
        <taxon>Bacteroidota</taxon>
        <taxon>Cytophagia</taxon>
        <taxon>Cytophagales</taxon>
        <taxon>Hymenobacteraceae</taxon>
        <taxon>Adhaeribacter</taxon>
    </lineage>
</organism>
<keyword evidence="2" id="KW-1185">Reference proteome</keyword>
<dbReference type="Proteomes" id="UP000326570">
    <property type="component" value="Unassembled WGS sequence"/>
</dbReference>
<sequence length="170" mass="20409">MTLNLNNADYLVKSDRVDINELMKDNIELYRNMLSNKDTDETWKVFIEHFLLPYRISYFKFIYNKEYYTASIQTRYSLDEKKVSPTLLFFTEVPNIREEGYPEWFYMAFPDIADWVILGEGIPVLKQEFAGISKEKLIINGQYTWPYLKMVIELYKSHTNNMLECEMYPN</sequence>
<reference evidence="1 2" key="1">
    <citation type="submission" date="2019-09" db="EMBL/GenBank/DDBJ databases">
        <title>Genome sequence of Adhaeribacter sp. M2.</title>
        <authorList>
            <person name="Srinivasan S."/>
        </authorList>
    </citation>
    <scope>NUCLEOTIDE SEQUENCE [LARGE SCALE GENOMIC DNA]</scope>
    <source>
        <strain evidence="1 2">M2</strain>
    </source>
</reference>
<dbReference type="AlphaFoldDB" id="A0A5N1ITC4"/>
<evidence type="ECO:0000313" key="2">
    <source>
        <dbReference type="Proteomes" id="UP000326570"/>
    </source>
</evidence>
<name>A0A5N1ITC4_9BACT</name>
<comment type="caution">
    <text evidence="1">The sequence shown here is derived from an EMBL/GenBank/DDBJ whole genome shotgun (WGS) entry which is preliminary data.</text>
</comment>